<dbReference type="Proteomes" id="UP001148629">
    <property type="component" value="Unassembled WGS sequence"/>
</dbReference>
<comment type="caution">
    <text evidence="1">The sequence shown here is derived from an EMBL/GenBank/DDBJ whole genome shotgun (WGS) entry which is preliminary data.</text>
</comment>
<accession>A0ACC1SFI1</accession>
<evidence type="ECO:0000313" key="1">
    <source>
        <dbReference type="EMBL" id="KAJ3538646.1"/>
    </source>
</evidence>
<gene>
    <name evidence="1" type="ORF">NM208_g5819</name>
</gene>
<proteinExistence type="predicted"/>
<name>A0ACC1SFI1_9HYPO</name>
<reference evidence="1" key="1">
    <citation type="submission" date="2022-08" db="EMBL/GenBank/DDBJ databases">
        <title>Genome Sequence of Fusarium decemcellulare.</title>
        <authorList>
            <person name="Buettner E."/>
        </authorList>
    </citation>
    <scope>NUCLEOTIDE SEQUENCE</scope>
    <source>
        <strain evidence="1">Babe19</strain>
    </source>
</reference>
<organism evidence="1 2">
    <name type="scientific">Fusarium decemcellulare</name>
    <dbReference type="NCBI Taxonomy" id="57161"/>
    <lineage>
        <taxon>Eukaryota</taxon>
        <taxon>Fungi</taxon>
        <taxon>Dikarya</taxon>
        <taxon>Ascomycota</taxon>
        <taxon>Pezizomycotina</taxon>
        <taxon>Sordariomycetes</taxon>
        <taxon>Hypocreomycetidae</taxon>
        <taxon>Hypocreales</taxon>
        <taxon>Nectriaceae</taxon>
        <taxon>Fusarium</taxon>
        <taxon>Fusarium decemcellulare species complex</taxon>
    </lineage>
</organism>
<sequence length="160" mass="18219">MGNRAQQVYVPSAGSHLLCPPQGTRSTKLRDCRTFKADTVKWSYWIVFYRHREHSTLLWHDVYENAIHMFYNDAMDEVDARSPTGYEKRVLAAWITSIEGAFAGRNNVALLPQFVSHHRLGPRIDDDHVDVSSFSGSTILPSSSLTTKMYQKPAVPTTKY</sequence>
<dbReference type="EMBL" id="JANRMS010000507">
    <property type="protein sequence ID" value="KAJ3538646.1"/>
    <property type="molecule type" value="Genomic_DNA"/>
</dbReference>
<protein>
    <submittedName>
        <fullName evidence="1">Uncharacterized protein</fullName>
    </submittedName>
</protein>
<keyword evidence="2" id="KW-1185">Reference proteome</keyword>
<evidence type="ECO:0000313" key="2">
    <source>
        <dbReference type="Proteomes" id="UP001148629"/>
    </source>
</evidence>